<sequence>MWYAPSYLLRMGSNLFAEDRVHMEPTQLSQELRKGQSPDMTRRRWIIGLSTVGGAMGQLVTLYQAGVVSHLPDPPGQQLFDADRVDASNYAYSRFNSPDGPLMTLNYALTAWIASAGGIDRARRNPILPIAMGVKLLFDGVLSLELAREEWNENKALCEYCQVATFCSLVSIILAAPEVMAATRTLLGRREDVKASNTR</sequence>
<accession>K9TYY7</accession>
<evidence type="ECO:0000313" key="2">
    <source>
        <dbReference type="EMBL" id="AFY88057.1"/>
    </source>
</evidence>
<gene>
    <name evidence="2" type="ORF">Chro_2581</name>
</gene>
<keyword evidence="3" id="KW-1185">Reference proteome</keyword>
<dbReference type="InParanoid" id="K9TYY7"/>
<dbReference type="Proteomes" id="UP000010384">
    <property type="component" value="Chromosome"/>
</dbReference>
<dbReference type="EMBL" id="CP003597">
    <property type="protein sequence ID" value="AFY88057.1"/>
    <property type="molecule type" value="Genomic_DNA"/>
</dbReference>
<protein>
    <submittedName>
        <fullName evidence="2">Vitamin K epoxide reductase</fullName>
    </submittedName>
</protein>
<dbReference type="KEGG" id="cthe:Chro_2581"/>
<dbReference type="eggNOG" id="ENOG502ZPM7">
    <property type="taxonomic scope" value="Bacteria"/>
</dbReference>
<dbReference type="InterPro" id="IPR012932">
    <property type="entry name" value="VKOR"/>
</dbReference>
<dbReference type="Pfam" id="PF07884">
    <property type="entry name" value="VKOR"/>
    <property type="match status" value="1"/>
</dbReference>
<evidence type="ECO:0000259" key="1">
    <source>
        <dbReference type="Pfam" id="PF07884"/>
    </source>
</evidence>
<dbReference type="HOGENOM" id="CLU_1600367_0_0_3"/>
<reference evidence="2 3" key="1">
    <citation type="submission" date="2012-06" db="EMBL/GenBank/DDBJ databases">
        <title>Finished chromosome of genome of Chroococcidiopsis thermalis PCC 7203.</title>
        <authorList>
            <consortium name="US DOE Joint Genome Institute"/>
            <person name="Gugger M."/>
            <person name="Coursin T."/>
            <person name="Rippka R."/>
            <person name="Tandeau De Marsac N."/>
            <person name="Huntemann M."/>
            <person name="Wei C.-L."/>
            <person name="Han J."/>
            <person name="Detter J.C."/>
            <person name="Han C."/>
            <person name="Tapia R."/>
            <person name="Davenport K."/>
            <person name="Daligault H."/>
            <person name="Erkkila T."/>
            <person name="Gu W."/>
            <person name="Munk A.C.C."/>
            <person name="Teshima H."/>
            <person name="Xu Y."/>
            <person name="Chain P."/>
            <person name="Chen A."/>
            <person name="Krypides N."/>
            <person name="Mavromatis K."/>
            <person name="Markowitz V."/>
            <person name="Szeto E."/>
            <person name="Ivanova N."/>
            <person name="Mikhailova N."/>
            <person name="Ovchinnikova G."/>
            <person name="Pagani I."/>
            <person name="Pati A."/>
            <person name="Goodwin L."/>
            <person name="Peters L."/>
            <person name="Pitluck S."/>
            <person name="Woyke T."/>
            <person name="Kerfeld C."/>
        </authorList>
    </citation>
    <scope>NUCLEOTIDE SEQUENCE [LARGE SCALE GENOMIC DNA]</scope>
    <source>
        <strain evidence="2 3">PCC 7203</strain>
    </source>
</reference>
<name>K9TYY7_CHRTP</name>
<feature type="domain" description="Vitamin K epoxide reductase" evidence="1">
    <location>
        <begin position="45"/>
        <end position="175"/>
    </location>
</feature>
<dbReference type="PATRIC" id="fig|251229.3.peg.3024"/>
<evidence type="ECO:0000313" key="3">
    <source>
        <dbReference type="Proteomes" id="UP000010384"/>
    </source>
</evidence>
<proteinExistence type="predicted"/>
<organism evidence="2 3">
    <name type="scientific">Chroococcidiopsis thermalis (strain PCC 7203)</name>
    <dbReference type="NCBI Taxonomy" id="251229"/>
    <lineage>
        <taxon>Bacteria</taxon>
        <taxon>Bacillati</taxon>
        <taxon>Cyanobacteriota</taxon>
        <taxon>Cyanophyceae</taxon>
        <taxon>Chroococcidiopsidales</taxon>
        <taxon>Chroococcidiopsidaceae</taxon>
        <taxon>Chroococcidiopsis</taxon>
    </lineage>
</organism>
<dbReference type="STRING" id="251229.Chro_2581"/>
<dbReference type="AlphaFoldDB" id="K9TYY7"/>